<dbReference type="Proteomes" id="UP001239111">
    <property type="component" value="Chromosome 1"/>
</dbReference>
<accession>A0ACC2PGP1</accession>
<organism evidence="1 2">
    <name type="scientific">Eretmocerus hayati</name>
    <dbReference type="NCBI Taxonomy" id="131215"/>
    <lineage>
        <taxon>Eukaryota</taxon>
        <taxon>Metazoa</taxon>
        <taxon>Ecdysozoa</taxon>
        <taxon>Arthropoda</taxon>
        <taxon>Hexapoda</taxon>
        <taxon>Insecta</taxon>
        <taxon>Pterygota</taxon>
        <taxon>Neoptera</taxon>
        <taxon>Endopterygota</taxon>
        <taxon>Hymenoptera</taxon>
        <taxon>Apocrita</taxon>
        <taxon>Proctotrupomorpha</taxon>
        <taxon>Chalcidoidea</taxon>
        <taxon>Aphelinidae</taxon>
        <taxon>Aphelininae</taxon>
        <taxon>Eretmocerus</taxon>
    </lineage>
</organism>
<dbReference type="EMBL" id="CM056741">
    <property type="protein sequence ID" value="KAJ8682637.1"/>
    <property type="molecule type" value="Genomic_DNA"/>
</dbReference>
<name>A0ACC2PGP1_9HYME</name>
<protein>
    <submittedName>
        <fullName evidence="1">Uncharacterized protein</fullName>
    </submittedName>
</protein>
<gene>
    <name evidence="1" type="ORF">QAD02_018429</name>
</gene>
<evidence type="ECO:0000313" key="1">
    <source>
        <dbReference type="EMBL" id="KAJ8682637.1"/>
    </source>
</evidence>
<evidence type="ECO:0000313" key="2">
    <source>
        <dbReference type="Proteomes" id="UP001239111"/>
    </source>
</evidence>
<comment type="caution">
    <text evidence="1">The sequence shown here is derived from an EMBL/GenBank/DDBJ whole genome shotgun (WGS) entry which is preliminary data.</text>
</comment>
<keyword evidence="2" id="KW-1185">Reference proteome</keyword>
<reference evidence="1" key="1">
    <citation type="submission" date="2023-04" db="EMBL/GenBank/DDBJ databases">
        <title>A chromosome-level genome assembly of the parasitoid wasp Eretmocerus hayati.</title>
        <authorList>
            <person name="Zhong Y."/>
            <person name="Liu S."/>
            <person name="Liu Y."/>
        </authorList>
    </citation>
    <scope>NUCLEOTIDE SEQUENCE</scope>
    <source>
        <strain evidence="1">ZJU_SS_LIU_2023</strain>
    </source>
</reference>
<proteinExistence type="predicted"/>
<sequence length="200" mass="22003">MTDHISSDAEADVHMVDISFNVLPWVREAPIIDVDMEPVEHLQEAMNVPPPDVPSGDQREPPGTKRVPPVPSGGLVEPSDEAKVQETLVDKGFHIDETCHKNGWNLIRPPFKKKGKKQFTATECVSSCKIASARVHVERSNQRIKTFTILGAKYPVALVSILPDIFNVVCATINLSSPILKDDKFMVSEGCFCGTAVNEE</sequence>